<gene>
    <name evidence="2" type="ORF">T265_06268</name>
</gene>
<name>A0A074ZGR9_OPIVI</name>
<evidence type="ECO:0000313" key="3">
    <source>
        <dbReference type="Proteomes" id="UP000054324"/>
    </source>
</evidence>
<sequence length="196" mass="22648">MTRTYRKSPTDEGTSHVRLQDLFRVGVRPVVPLLPYPMWCVAACYKWTFTIISEHCVTHQIGKDHMMPGRFVLATAIFLVVFGCHLSSINASKLQRPKRWAWHEIQKCGKIQGYSCMNHSMCQEKYGRDDMMCFEVYPCLSSCIFAAQLMNMELLKQHIKQVVYDGIPLNTHPDPVGYIRSMNQKTGQTGTRGWRR</sequence>
<accession>A0A074ZGR9</accession>
<dbReference type="EMBL" id="KL596746">
    <property type="protein sequence ID" value="KER26476.1"/>
    <property type="molecule type" value="Genomic_DNA"/>
</dbReference>
<dbReference type="OrthoDB" id="6223842at2759"/>
<dbReference type="KEGG" id="ovi:T265_06268"/>
<dbReference type="Proteomes" id="UP000054324">
    <property type="component" value="Unassembled WGS sequence"/>
</dbReference>
<protein>
    <submittedName>
        <fullName evidence="2">Uncharacterized protein</fullName>
    </submittedName>
</protein>
<organism evidence="2 3">
    <name type="scientific">Opisthorchis viverrini</name>
    <name type="common">Southeast Asian liver fluke</name>
    <dbReference type="NCBI Taxonomy" id="6198"/>
    <lineage>
        <taxon>Eukaryota</taxon>
        <taxon>Metazoa</taxon>
        <taxon>Spiralia</taxon>
        <taxon>Lophotrochozoa</taxon>
        <taxon>Platyhelminthes</taxon>
        <taxon>Trematoda</taxon>
        <taxon>Digenea</taxon>
        <taxon>Opisthorchiida</taxon>
        <taxon>Opisthorchiata</taxon>
        <taxon>Opisthorchiidae</taxon>
        <taxon>Opisthorchis</taxon>
    </lineage>
</organism>
<keyword evidence="1" id="KW-0472">Membrane</keyword>
<keyword evidence="1" id="KW-1133">Transmembrane helix</keyword>
<proteinExistence type="predicted"/>
<evidence type="ECO:0000256" key="1">
    <source>
        <dbReference type="SAM" id="Phobius"/>
    </source>
</evidence>
<feature type="transmembrane region" description="Helical" evidence="1">
    <location>
        <begin position="71"/>
        <end position="89"/>
    </location>
</feature>
<keyword evidence="3" id="KW-1185">Reference proteome</keyword>
<dbReference type="RefSeq" id="XP_009169752.1">
    <property type="nucleotide sequence ID" value="XM_009171488.1"/>
</dbReference>
<reference evidence="2 3" key="1">
    <citation type="submission" date="2013-11" db="EMBL/GenBank/DDBJ databases">
        <title>Opisthorchis viverrini - life in the bile duct.</title>
        <authorList>
            <person name="Young N.D."/>
            <person name="Nagarajan N."/>
            <person name="Lin S.J."/>
            <person name="Korhonen P.K."/>
            <person name="Jex A.R."/>
            <person name="Hall R.S."/>
            <person name="Safavi-Hemami H."/>
            <person name="Kaewkong W."/>
            <person name="Bertrand D."/>
            <person name="Gao S."/>
            <person name="Seet Q."/>
            <person name="Wongkham S."/>
            <person name="Teh B.T."/>
            <person name="Wongkham C."/>
            <person name="Intapan P.M."/>
            <person name="Maleewong W."/>
            <person name="Yang X."/>
            <person name="Hu M."/>
            <person name="Wang Z."/>
            <person name="Hofmann A."/>
            <person name="Sternberg P.W."/>
            <person name="Tan P."/>
            <person name="Wang J."/>
            <person name="Gasser R.B."/>
        </authorList>
    </citation>
    <scope>NUCLEOTIDE SEQUENCE [LARGE SCALE GENOMIC DNA]</scope>
</reference>
<dbReference type="AlphaFoldDB" id="A0A074ZGR9"/>
<dbReference type="GeneID" id="20320450"/>
<evidence type="ECO:0000313" key="2">
    <source>
        <dbReference type="EMBL" id="KER26476.1"/>
    </source>
</evidence>
<keyword evidence="1" id="KW-0812">Transmembrane</keyword>
<dbReference type="CTD" id="20320450"/>